<dbReference type="EMBL" id="CM001368">
    <property type="protein sequence ID" value="EHJ46166.1"/>
    <property type="molecule type" value="Genomic_DNA"/>
</dbReference>
<proteinExistence type="predicted"/>
<dbReference type="Pfam" id="PF14196">
    <property type="entry name" value="ATC_hydrolase"/>
    <property type="match status" value="1"/>
</dbReference>
<evidence type="ECO:0000256" key="1">
    <source>
        <dbReference type="SAM" id="SignalP"/>
    </source>
</evidence>
<dbReference type="AlphaFoldDB" id="G7QCL0"/>
<sequence length="288" mass="30956">MRGEDDSMRQGVTRRMVLRAGLVGACACFLPWPALAKNTGPQAAPAAPVAPPAGFYVTNRDRLLADFKGVCAGAETWLAARTSGPTAKTVAADALRRYETLLPGIPDIGGQSNRNQPFLTMAGWLTALTQAMREKSLPAKDAGRLLYDLYAADWAAVPPQKAKAMGASLFSPAYFASLEDWAATSQKRQHPGDWVGKAVPGDGKTFDLGYDYTECGAVKYFKAQGVAEVAPYYCLNDFLASRAQGTGLVRTGTIAQGAPVCDFRYKRDRPVTQNWDTEVPKFAAPKPA</sequence>
<feature type="signal peptide" evidence="1">
    <location>
        <begin position="1"/>
        <end position="36"/>
    </location>
</feature>
<dbReference type="HOGENOM" id="CLU_081233_0_0_7"/>
<evidence type="ECO:0000313" key="3">
    <source>
        <dbReference type="Proteomes" id="UP000004662"/>
    </source>
</evidence>
<organism evidence="2 3">
    <name type="scientific">Solidesulfovibrio carbinoliphilus subsp. oakridgensis</name>
    <dbReference type="NCBI Taxonomy" id="694327"/>
    <lineage>
        <taxon>Bacteria</taxon>
        <taxon>Pseudomonadati</taxon>
        <taxon>Thermodesulfobacteriota</taxon>
        <taxon>Desulfovibrionia</taxon>
        <taxon>Desulfovibrionales</taxon>
        <taxon>Desulfovibrionaceae</taxon>
        <taxon>Solidesulfovibrio</taxon>
    </lineage>
</organism>
<name>G7QCL0_9BACT</name>
<protein>
    <recommendedName>
        <fullName evidence="4">L-2-amino-thiazoline-4-carboxylic acid hydrolase</fullName>
    </recommendedName>
</protein>
<dbReference type="STRING" id="694327.DFW101_0149"/>
<evidence type="ECO:0008006" key="4">
    <source>
        <dbReference type="Google" id="ProtNLM"/>
    </source>
</evidence>
<accession>G7QCL0</accession>
<dbReference type="eggNOG" id="ENOG5033237">
    <property type="taxonomic scope" value="Bacteria"/>
</dbReference>
<keyword evidence="3" id="KW-1185">Reference proteome</keyword>
<reference evidence="3" key="1">
    <citation type="journal article" date="2015" name="Genome Announc.">
        <title>High-Quality Draft Genome Sequence of Desulfovibrio carbinoliphilus FW-101-2B, an Organic Acid-Oxidizing Sulfate-Reducing Bacterium Isolated from Uranium(VI)-Contaminated Groundwater.</title>
        <authorList>
            <person name="Ramsay B.D."/>
            <person name="Hwang C."/>
            <person name="Woo H.L."/>
            <person name="Carroll S.L."/>
            <person name="Lucas S."/>
            <person name="Han J."/>
            <person name="Lapidus A.L."/>
            <person name="Cheng J.F."/>
            <person name="Goodwin L.A."/>
            <person name="Pitluck S."/>
            <person name="Peters L."/>
            <person name="Chertkov O."/>
            <person name="Held B."/>
            <person name="Detter J.C."/>
            <person name="Han C.S."/>
            <person name="Tapia R."/>
            <person name="Land M.L."/>
            <person name="Hauser L.J."/>
            <person name="Kyrpides N.C."/>
            <person name="Ivanova N.N."/>
            <person name="Mikhailova N."/>
            <person name="Pagani I."/>
            <person name="Woyke T."/>
            <person name="Arkin A.P."/>
            <person name="Dehal P."/>
            <person name="Chivian D."/>
            <person name="Criddle C.S."/>
            <person name="Wu W."/>
            <person name="Chakraborty R."/>
            <person name="Hazen T.C."/>
            <person name="Fields M.W."/>
        </authorList>
    </citation>
    <scope>NUCLEOTIDE SEQUENCE [LARGE SCALE GENOMIC DNA]</scope>
    <source>
        <strain evidence="3">FW-101-2B</strain>
    </source>
</reference>
<keyword evidence="1" id="KW-0732">Signal</keyword>
<dbReference type="InterPro" id="IPR026002">
    <property type="entry name" value="ATC_hydrolase-like"/>
</dbReference>
<evidence type="ECO:0000313" key="2">
    <source>
        <dbReference type="EMBL" id="EHJ46166.1"/>
    </source>
</evidence>
<dbReference type="Proteomes" id="UP000004662">
    <property type="component" value="Chromosome"/>
</dbReference>
<gene>
    <name evidence="2" type="ORF">DFW101_0149</name>
</gene>
<feature type="chain" id="PRO_5003503583" description="L-2-amino-thiazoline-4-carboxylic acid hydrolase" evidence="1">
    <location>
        <begin position="37"/>
        <end position="288"/>
    </location>
</feature>